<evidence type="ECO:0000259" key="1">
    <source>
        <dbReference type="PROSITE" id="PS50925"/>
    </source>
</evidence>
<protein>
    <recommendedName>
        <fullName evidence="1">BLUF domain-containing protein</fullName>
    </recommendedName>
</protein>
<sequence>MDLVQLIYASTVSEQFKESDLSVILGSAKQRNNAESVTGILCFNGKNFMQCLEGGRRQVNTIYANILADERHQDAELLTYGPIDKRSYSQWEMGLVPQEALTHSLNLLYTASGQFAPYEMSGASAEQYLRAMRTAIPLL</sequence>
<evidence type="ECO:0000313" key="2">
    <source>
        <dbReference type="EMBL" id="GAA4098350.1"/>
    </source>
</evidence>
<dbReference type="Gene3D" id="3.30.70.100">
    <property type="match status" value="1"/>
</dbReference>
<reference evidence="3" key="1">
    <citation type="journal article" date="2019" name="Int. J. Syst. Evol. Microbiol.">
        <title>The Global Catalogue of Microorganisms (GCM) 10K type strain sequencing project: providing services to taxonomists for standard genome sequencing and annotation.</title>
        <authorList>
            <consortium name="The Broad Institute Genomics Platform"/>
            <consortium name="The Broad Institute Genome Sequencing Center for Infectious Disease"/>
            <person name="Wu L."/>
            <person name="Ma J."/>
        </authorList>
    </citation>
    <scope>NUCLEOTIDE SEQUENCE [LARGE SCALE GENOMIC DNA]</scope>
    <source>
        <strain evidence="3">JCM 17304</strain>
    </source>
</reference>
<dbReference type="RefSeq" id="WP_344936266.1">
    <property type="nucleotide sequence ID" value="NZ_BAABDM010000004.1"/>
</dbReference>
<dbReference type="InterPro" id="IPR007024">
    <property type="entry name" value="BLUF_domain"/>
</dbReference>
<dbReference type="SMART" id="SM01034">
    <property type="entry name" value="BLUF"/>
    <property type="match status" value="1"/>
</dbReference>
<keyword evidence="3" id="KW-1185">Reference proteome</keyword>
<organism evidence="2 3">
    <name type="scientific">Zhongshania borealis</name>
    <dbReference type="NCBI Taxonomy" id="889488"/>
    <lineage>
        <taxon>Bacteria</taxon>
        <taxon>Pseudomonadati</taxon>
        <taxon>Pseudomonadota</taxon>
        <taxon>Gammaproteobacteria</taxon>
        <taxon>Cellvibrionales</taxon>
        <taxon>Spongiibacteraceae</taxon>
        <taxon>Zhongshania</taxon>
    </lineage>
</organism>
<feature type="domain" description="BLUF" evidence="1">
    <location>
        <begin position="3"/>
        <end position="94"/>
    </location>
</feature>
<dbReference type="InterPro" id="IPR036046">
    <property type="entry name" value="Acylphosphatase-like_dom_sf"/>
</dbReference>
<evidence type="ECO:0000313" key="3">
    <source>
        <dbReference type="Proteomes" id="UP001500392"/>
    </source>
</evidence>
<dbReference type="EMBL" id="BAABDM010000004">
    <property type="protein sequence ID" value="GAA4098350.1"/>
    <property type="molecule type" value="Genomic_DNA"/>
</dbReference>
<dbReference type="SUPFAM" id="SSF54975">
    <property type="entry name" value="Acylphosphatase/BLUF domain-like"/>
    <property type="match status" value="1"/>
</dbReference>
<gene>
    <name evidence="2" type="ORF">GCM10022414_24080</name>
</gene>
<name>A0ABP7WW62_9GAMM</name>
<dbReference type="Pfam" id="PF04940">
    <property type="entry name" value="BLUF"/>
    <property type="match status" value="1"/>
</dbReference>
<dbReference type="Proteomes" id="UP001500392">
    <property type="component" value="Unassembled WGS sequence"/>
</dbReference>
<accession>A0ABP7WW62</accession>
<comment type="caution">
    <text evidence="2">The sequence shown here is derived from an EMBL/GenBank/DDBJ whole genome shotgun (WGS) entry which is preliminary data.</text>
</comment>
<proteinExistence type="predicted"/>
<dbReference type="PROSITE" id="PS50925">
    <property type="entry name" value="BLUF"/>
    <property type="match status" value="1"/>
</dbReference>